<name>A0A9X8YSA4_SERMA</name>
<sequence length="336" mass="37917">MTEQDGGDPIESFTSMAFDAPVPLYGWGDFLDCMECAKNGDYYETPISFYELGRLFEVATYHQSALYFKRNVIVGCYQLHPLLSRQAAMAVVLDYLTFGNAYLHLVKNRLGKPLRLEHIPAKYTRRGVNLDQYWYVKRDVQDYAFPPGSVCHIMNPEIHQEIYGLPEYLAVMMSVYLNNDATMFRRNYFINGSHAGKLIYVSDALANPQQIDDLKKSLAGVNGQKAFKNVLVYAAGGKKDGIQIMPFSEITAKDDFSSIKNITRNDMLAAHRVPPQLMGIIPNDSSNFGDVEKAARVFAINELYPVMASLKHLNDWLGIEVFKFTPYALAEVSKDG</sequence>
<dbReference type="InterPro" id="IPR006430">
    <property type="entry name" value="Phage_portal_PBSX"/>
</dbReference>
<reference evidence="2" key="1">
    <citation type="submission" date="2019-03" db="EMBL/GenBank/DDBJ databases">
        <title>Serratia marcescens strain N2 draft genome.</title>
        <authorList>
            <person name="Yassin A."/>
            <person name="El-Kenawy N."/>
            <person name="Youssef N.H."/>
        </authorList>
    </citation>
    <scope>NUCLEOTIDE SEQUENCE [LARGE SCALE GENOMIC DNA]</scope>
    <source>
        <strain evidence="2">N2</strain>
    </source>
</reference>
<comment type="caution">
    <text evidence="2">The sequence shown here is derived from an EMBL/GenBank/DDBJ whole genome shotgun (WGS) entry which is preliminary data.</text>
</comment>
<proteinExistence type="inferred from homology"/>
<dbReference type="InterPro" id="IPR006944">
    <property type="entry name" value="Phage/GTA_portal"/>
</dbReference>
<comment type="similarity">
    <text evidence="1">Belongs to the phage portal family. PBSX subfamily.</text>
</comment>
<evidence type="ECO:0000313" key="2">
    <source>
        <dbReference type="EMBL" id="TFV56095.1"/>
    </source>
</evidence>
<dbReference type="InterPro" id="IPR030935">
    <property type="entry name" value="PBSX_Proteobac"/>
</dbReference>
<accession>A0A9X8YSA4</accession>
<protein>
    <submittedName>
        <fullName evidence="2">Phage portal protein</fullName>
    </submittedName>
</protein>
<gene>
    <name evidence="2" type="ORF">E0L31_00215</name>
</gene>
<organism evidence="2">
    <name type="scientific">Serratia marcescens</name>
    <dbReference type="NCBI Taxonomy" id="615"/>
    <lineage>
        <taxon>Bacteria</taxon>
        <taxon>Pseudomonadati</taxon>
        <taxon>Pseudomonadota</taxon>
        <taxon>Gammaproteobacteria</taxon>
        <taxon>Enterobacterales</taxon>
        <taxon>Yersiniaceae</taxon>
        <taxon>Serratia</taxon>
    </lineage>
</organism>
<evidence type="ECO:0000256" key="1">
    <source>
        <dbReference type="ARBA" id="ARBA00006799"/>
    </source>
</evidence>
<dbReference type="RefSeq" id="WP_212562610.1">
    <property type="nucleotide sequence ID" value="NZ_SPSG02000007.1"/>
</dbReference>
<dbReference type="Pfam" id="PF04860">
    <property type="entry name" value="Phage_portal"/>
    <property type="match status" value="1"/>
</dbReference>
<dbReference type="PIRSF" id="PIRSF018494">
    <property type="entry name" value="PBSX_VPQ"/>
    <property type="match status" value="1"/>
</dbReference>
<dbReference type="AlphaFoldDB" id="A0A9X8YSA4"/>
<dbReference type="EMBL" id="SPSG01000023">
    <property type="protein sequence ID" value="TFV56095.1"/>
    <property type="molecule type" value="Genomic_DNA"/>
</dbReference>
<dbReference type="NCBIfam" id="TIGR01540">
    <property type="entry name" value="portal_PBSX"/>
    <property type="match status" value="1"/>
</dbReference>